<gene>
    <name evidence="2" type="ORF">DERYTH_LOCUS12239</name>
</gene>
<reference evidence="2" key="1">
    <citation type="submission" date="2021-06" db="EMBL/GenBank/DDBJ databases">
        <authorList>
            <person name="Kallberg Y."/>
            <person name="Tangrot J."/>
            <person name="Rosling A."/>
        </authorList>
    </citation>
    <scope>NUCLEOTIDE SEQUENCE</scope>
    <source>
        <strain evidence="2">MA453B</strain>
    </source>
</reference>
<feature type="domain" description="MACPF" evidence="1">
    <location>
        <begin position="221"/>
        <end position="309"/>
    </location>
</feature>
<evidence type="ECO:0000259" key="1">
    <source>
        <dbReference type="Pfam" id="PF01823"/>
    </source>
</evidence>
<dbReference type="EMBL" id="CAJVPY010007922">
    <property type="protein sequence ID" value="CAG8688839.1"/>
    <property type="molecule type" value="Genomic_DNA"/>
</dbReference>
<feature type="non-terminal residue" evidence="2">
    <location>
        <position position="654"/>
    </location>
</feature>
<name>A0A9N9HJZ5_9GLOM</name>
<organism evidence="2 3">
    <name type="scientific">Dentiscutata erythropus</name>
    <dbReference type="NCBI Taxonomy" id="1348616"/>
    <lineage>
        <taxon>Eukaryota</taxon>
        <taxon>Fungi</taxon>
        <taxon>Fungi incertae sedis</taxon>
        <taxon>Mucoromycota</taxon>
        <taxon>Glomeromycotina</taxon>
        <taxon>Glomeromycetes</taxon>
        <taxon>Diversisporales</taxon>
        <taxon>Gigasporaceae</taxon>
        <taxon>Dentiscutata</taxon>
    </lineage>
</organism>
<comment type="caution">
    <text evidence="2">The sequence shown here is derived from an EMBL/GenBank/DDBJ whole genome shotgun (WGS) entry which is preliminary data.</text>
</comment>
<dbReference type="OrthoDB" id="2310691at2759"/>
<accession>A0A9N9HJZ5</accession>
<protein>
    <submittedName>
        <fullName evidence="2">3415_t:CDS:1</fullName>
    </submittedName>
</protein>
<dbReference type="InterPro" id="IPR020864">
    <property type="entry name" value="MACPF"/>
</dbReference>
<dbReference type="AlphaFoldDB" id="A0A9N9HJZ5"/>
<sequence>MLVCLGQKELPSEDTPKRYAQLYFDCVDMDPKKRPDIISVLNSLESLIADYGQTIETIGQSCIIYARINKNQSPDVINLDQVRQMLNDEGTLNFDYFLSNENELIFREHEINTYLESILLKFTNENFYYFQVADVWMQLIKMSEHGFIFDNGHIKNAPRQAFEIIMDKIESKIFHKLCEQKKKVCRHELDVLCNRNLVSYGDISTIMPWLSIFLETTSPMQKLEYKKDEVIILIEKLEKAEVFISRENMNVTEDFKEQVKNALSCDNNDDKIEKLREITKEYGSFYARHIIFGGAIIEETITNNSSFVKPKVIGGDLNDDYSSKALEELLKDFKKWKIIGYDDVHLIFDILDGDLRREILNVLGYRILKANIKDISCDFSKKPYVYSLAEEFEKLSGKVLNIHDCHIFASIMNKQATDDAFSLRVEYIDNNPYIVVHLITSQSSQHKKRKIYPKIGWIIIGQPNYFDFDLAEYPVVLRSGKFPVSKLNNQYRAEFEFLKCDNTCLLSTCVFEASKLDEVSKTSIVVGTHISSNCSACLFVYDLKKNMIVDDDSLLQRLKLFICTIDMHNAAKKYNAGQIDIGKQMCETQPNAFNFPENKNRNEPVLVNLFSESCQNHGFLNVISDKVIYGGFNTKTLSSGKISYFFVPKKSNEA</sequence>
<dbReference type="Proteomes" id="UP000789405">
    <property type="component" value="Unassembled WGS sequence"/>
</dbReference>
<keyword evidence="3" id="KW-1185">Reference proteome</keyword>
<dbReference type="Pfam" id="PF01823">
    <property type="entry name" value="MACPF"/>
    <property type="match status" value="1"/>
</dbReference>
<proteinExistence type="predicted"/>
<evidence type="ECO:0000313" key="2">
    <source>
        <dbReference type="EMBL" id="CAG8688839.1"/>
    </source>
</evidence>
<evidence type="ECO:0000313" key="3">
    <source>
        <dbReference type="Proteomes" id="UP000789405"/>
    </source>
</evidence>